<organism evidence="2">
    <name type="scientific">marine sediment metagenome</name>
    <dbReference type="NCBI Taxonomy" id="412755"/>
    <lineage>
        <taxon>unclassified sequences</taxon>
        <taxon>metagenomes</taxon>
        <taxon>ecological metagenomes</taxon>
    </lineage>
</organism>
<evidence type="ECO:0000313" key="2">
    <source>
        <dbReference type="EMBL" id="KKL84251.1"/>
    </source>
</evidence>
<reference evidence="2" key="1">
    <citation type="journal article" date="2015" name="Nature">
        <title>Complex archaea that bridge the gap between prokaryotes and eukaryotes.</title>
        <authorList>
            <person name="Spang A."/>
            <person name="Saw J.H."/>
            <person name="Jorgensen S.L."/>
            <person name="Zaremba-Niedzwiedzka K."/>
            <person name="Martijn J."/>
            <person name="Lind A.E."/>
            <person name="van Eijk R."/>
            <person name="Schleper C."/>
            <person name="Guy L."/>
            <person name="Ettema T.J."/>
        </authorList>
    </citation>
    <scope>NUCLEOTIDE SEQUENCE</scope>
</reference>
<accession>A0A0F9G1D2</accession>
<sequence length="50" mass="5559">MSMLDTTINYLSALVMSARSEPANKEKLSRGDLSNLGKQGRSWSVDYHSL</sequence>
<evidence type="ECO:0000256" key="1">
    <source>
        <dbReference type="SAM" id="MobiDB-lite"/>
    </source>
</evidence>
<gene>
    <name evidence="2" type="ORF">LCGC14_1966630</name>
</gene>
<dbReference type="EMBL" id="LAZR01021753">
    <property type="protein sequence ID" value="KKL84251.1"/>
    <property type="molecule type" value="Genomic_DNA"/>
</dbReference>
<protein>
    <submittedName>
        <fullName evidence="2">Uncharacterized protein</fullName>
    </submittedName>
</protein>
<comment type="caution">
    <text evidence="2">The sequence shown here is derived from an EMBL/GenBank/DDBJ whole genome shotgun (WGS) entry which is preliminary data.</text>
</comment>
<feature type="region of interest" description="Disordered" evidence="1">
    <location>
        <begin position="20"/>
        <end position="50"/>
    </location>
</feature>
<proteinExistence type="predicted"/>
<dbReference type="AlphaFoldDB" id="A0A0F9G1D2"/>
<name>A0A0F9G1D2_9ZZZZ</name>